<accession>A0A803MLX6</accession>
<keyword evidence="3" id="KW-1185">Reference proteome</keyword>
<dbReference type="Proteomes" id="UP000596660">
    <property type="component" value="Unplaced"/>
</dbReference>
<protein>
    <submittedName>
        <fullName evidence="2">Uncharacterized protein</fullName>
    </submittedName>
</protein>
<proteinExistence type="predicted"/>
<organism evidence="2 3">
    <name type="scientific">Chenopodium quinoa</name>
    <name type="common">Quinoa</name>
    <dbReference type="NCBI Taxonomy" id="63459"/>
    <lineage>
        <taxon>Eukaryota</taxon>
        <taxon>Viridiplantae</taxon>
        <taxon>Streptophyta</taxon>
        <taxon>Embryophyta</taxon>
        <taxon>Tracheophyta</taxon>
        <taxon>Spermatophyta</taxon>
        <taxon>Magnoliopsida</taxon>
        <taxon>eudicotyledons</taxon>
        <taxon>Gunneridae</taxon>
        <taxon>Pentapetalae</taxon>
        <taxon>Caryophyllales</taxon>
        <taxon>Chenopodiaceae</taxon>
        <taxon>Chenopodioideae</taxon>
        <taxon>Atripliceae</taxon>
        <taxon>Chenopodium</taxon>
    </lineage>
</organism>
<evidence type="ECO:0000313" key="3">
    <source>
        <dbReference type="Proteomes" id="UP000596660"/>
    </source>
</evidence>
<feature type="chain" id="PRO_5031191694" evidence="1">
    <location>
        <begin position="29"/>
        <end position="84"/>
    </location>
</feature>
<dbReference type="EnsemblPlants" id="AUR62031938-RA">
    <property type="protein sequence ID" value="AUR62031938-RA:cds"/>
    <property type="gene ID" value="AUR62031938"/>
</dbReference>
<name>A0A803MLX6_CHEQI</name>
<feature type="signal peptide" evidence="1">
    <location>
        <begin position="1"/>
        <end position="28"/>
    </location>
</feature>
<evidence type="ECO:0000313" key="2">
    <source>
        <dbReference type="EnsemblPlants" id="AUR62031938-RA:cds"/>
    </source>
</evidence>
<dbReference type="AlphaFoldDB" id="A0A803MLX6"/>
<sequence>MVCPKNLKPIIFVLLLVFIASSNDMVSAQWCSLKGYPCIKDVAVCCEGLYCSGAISGLGVVDSIAKPLKIFCDNTAAVFSRKQQ</sequence>
<dbReference type="Gramene" id="AUR62031938-RA">
    <property type="protein sequence ID" value="AUR62031938-RA:cds"/>
    <property type="gene ID" value="AUR62031938"/>
</dbReference>
<evidence type="ECO:0000256" key="1">
    <source>
        <dbReference type="SAM" id="SignalP"/>
    </source>
</evidence>
<keyword evidence="1" id="KW-0732">Signal</keyword>
<reference evidence="2" key="2">
    <citation type="submission" date="2021-03" db="UniProtKB">
        <authorList>
            <consortium name="EnsemblPlants"/>
        </authorList>
    </citation>
    <scope>IDENTIFICATION</scope>
</reference>
<reference evidence="2" key="1">
    <citation type="journal article" date="2017" name="Nature">
        <title>The genome of Chenopodium quinoa.</title>
        <authorList>
            <person name="Jarvis D.E."/>
            <person name="Ho Y.S."/>
            <person name="Lightfoot D.J."/>
            <person name="Schmoeckel S.M."/>
            <person name="Li B."/>
            <person name="Borm T.J.A."/>
            <person name="Ohyanagi H."/>
            <person name="Mineta K."/>
            <person name="Michell C.T."/>
            <person name="Saber N."/>
            <person name="Kharbatia N.M."/>
            <person name="Rupper R.R."/>
            <person name="Sharp A.R."/>
            <person name="Dally N."/>
            <person name="Boughton B.A."/>
            <person name="Woo Y.H."/>
            <person name="Gao G."/>
            <person name="Schijlen E.G.W.M."/>
            <person name="Guo X."/>
            <person name="Momin A.A."/>
            <person name="Negrao S."/>
            <person name="Al-Babili S."/>
            <person name="Gehring C."/>
            <person name="Roessner U."/>
            <person name="Jung C."/>
            <person name="Murphy K."/>
            <person name="Arold S.T."/>
            <person name="Gojobori T."/>
            <person name="van der Linden C.G."/>
            <person name="van Loo E.N."/>
            <person name="Jellen E.N."/>
            <person name="Maughan P.J."/>
            <person name="Tester M."/>
        </authorList>
    </citation>
    <scope>NUCLEOTIDE SEQUENCE [LARGE SCALE GENOMIC DNA]</scope>
    <source>
        <strain evidence="2">cv. PI 614886</strain>
    </source>
</reference>